<keyword evidence="3" id="KW-0946">Virion</keyword>
<keyword evidence="3" id="KW-0167">Capsid protein</keyword>
<evidence type="ECO:0000313" key="4">
    <source>
        <dbReference type="Proteomes" id="UP001518925"/>
    </source>
</evidence>
<dbReference type="NCBIfam" id="TIGR04088">
    <property type="entry name" value="cognate_SipW"/>
    <property type="match status" value="1"/>
</dbReference>
<dbReference type="InterPro" id="IPR022121">
    <property type="entry name" value="Peptidase_M73_camelysin"/>
</dbReference>
<dbReference type="EMBL" id="JAFELM010000039">
    <property type="protein sequence ID" value="MBM6619058.1"/>
    <property type="molecule type" value="Genomic_DNA"/>
</dbReference>
<sequence>MTIKKKLGLGVASAALGLSLVGGGTWAAFNDTATVNNHFAAGTLDLEVGRSGSKPISFDLSNMKPGDNVQRIFKLNNKGTLAIKEVLLNTTAANFIDDTTAVNGGTNTDLEFLSQFVVNFASVDGESTKWEPRNNIVISGQELTLADLVSGNYSGKVHSDYLGADGRINLASLVVADASKRGIPVTPPDSDDVFIQITFKNDKTNKNADGTYVQNKYQGDKIDFFFNLEATQWDGVHVDTSHGNGAVNNGVQGSADGNSMPNPRTTGDGKYENDEVND</sequence>
<feature type="region of interest" description="Disordered" evidence="1">
    <location>
        <begin position="241"/>
        <end position="278"/>
    </location>
</feature>
<feature type="compositionally biased region" description="Basic and acidic residues" evidence="1">
    <location>
        <begin position="267"/>
        <end position="278"/>
    </location>
</feature>
<keyword evidence="2" id="KW-0732">Signal</keyword>
<keyword evidence="4" id="KW-1185">Reference proteome</keyword>
<evidence type="ECO:0000313" key="3">
    <source>
        <dbReference type="EMBL" id="MBM6619058.1"/>
    </source>
</evidence>
<feature type="chain" id="PRO_5045834714" evidence="2">
    <location>
        <begin position="28"/>
        <end position="278"/>
    </location>
</feature>
<gene>
    <name evidence="3" type="ORF">JR050_15425</name>
</gene>
<feature type="compositionally biased region" description="Polar residues" evidence="1">
    <location>
        <begin position="241"/>
        <end position="265"/>
    </location>
</feature>
<evidence type="ECO:0000256" key="1">
    <source>
        <dbReference type="SAM" id="MobiDB-lite"/>
    </source>
</evidence>
<dbReference type="InterPro" id="IPR023833">
    <property type="entry name" value="Signal_pept_SipW-depend-type"/>
</dbReference>
<organism evidence="3 4">
    <name type="scientific">Bacillus suaedaesalsae</name>
    <dbReference type="NCBI Taxonomy" id="2810349"/>
    <lineage>
        <taxon>Bacteria</taxon>
        <taxon>Bacillati</taxon>
        <taxon>Bacillota</taxon>
        <taxon>Bacilli</taxon>
        <taxon>Bacillales</taxon>
        <taxon>Bacillaceae</taxon>
        <taxon>Bacillus</taxon>
    </lineage>
</organism>
<feature type="signal peptide" evidence="2">
    <location>
        <begin position="1"/>
        <end position="27"/>
    </location>
</feature>
<comment type="caution">
    <text evidence="3">The sequence shown here is derived from an EMBL/GenBank/DDBJ whole genome shotgun (WGS) entry which is preliminary data.</text>
</comment>
<evidence type="ECO:0000256" key="2">
    <source>
        <dbReference type="SAM" id="SignalP"/>
    </source>
</evidence>
<protein>
    <submittedName>
        <fullName evidence="3">Spore coat protein</fullName>
    </submittedName>
</protein>
<accession>A0ABS2DKR6</accession>
<dbReference type="Proteomes" id="UP001518925">
    <property type="component" value="Unassembled WGS sequence"/>
</dbReference>
<dbReference type="RefSeq" id="WP_204204416.1">
    <property type="nucleotide sequence ID" value="NZ_JAFELM010000039.1"/>
</dbReference>
<reference evidence="3 4" key="1">
    <citation type="submission" date="2021-02" db="EMBL/GenBank/DDBJ databases">
        <title>Bacillus sp. RD4P76, an endophyte from a halophyte.</title>
        <authorList>
            <person name="Sun J.-Q."/>
        </authorList>
    </citation>
    <scope>NUCLEOTIDE SEQUENCE [LARGE SCALE GENOMIC DNA]</scope>
    <source>
        <strain evidence="3 4">RD4P76</strain>
    </source>
</reference>
<dbReference type="Pfam" id="PF12389">
    <property type="entry name" value="Peptidase_M73"/>
    <property type="match status" value="1"/>
</dbReference>
<proteinExistence type="predicted"/>
<name>A0ABS2DKR6_9BACI</name>